<comment type="caution">
    <text evidence="1">The sequence shown here is derived from an EMBL/GenBank/DDBJ whole genome shotgun (WGS) entry which is preliminary data.</text>
</comment>
<dbReference type="Proteomes" id="UP000824533">
    <property type="component" value="Linkage Group LG02"/>
</dbReference>
<reference evidence="1 2" key="1">
    <citation type="journal article" date="2021" name="Front. Genet.">
        <title>Chromosome-Level Genome Assembly Reveals Significant Gene Expansion in the Toll and IMD Signaling Pathways of Dendrolimus kikuchii.</title>
        <authorList>
            <person name="Zhou J."/>
            <person name="Wu P."/>
            <person name="Xiong Z."/>
            <person name="Liu N."/>
            <person name="Zhao N."/>
            <person name="Ji M."/>
            <person name="Qiu Y."/>
            <person name="Yang B."/>
        </authorList>
    </citation>
    <scope>NUCLEOTIDE SEQUENCE [LARGE SCALE GENOMIC DNA]</scope>
    <source>
        <strain evidence="1">Ann1</strain>
    </source>
</reference>
<sequence>MDGAGVHAACSSAASAPRSPEPPTKEAGEHGEALEAALEQLGAFGLYHKYVLVMLCIPNLFAAMYSLNYVFVADQVPFRCAVPECEGSYGFEFENETVQALLPEVSRCERYAPLDQHQDASTCHREDYHPSETVLCDKFVYESLETIFAEFSQRTPCKDFFGLFFYTLGYIIGLLVKIPMVELARPSLRAAFACATGVAYGMGGMLFSLIAWRTQYWRHLLWVIHSFALLLPLYWLLLPESPRWLFVKGRANEIVAAIKRAAKWNKVLLDEATIKRLSELTTRQEEQKQTGNPWLRLLKSKVLMARFGVCSWCWIAVSFVYYGLTINSVSLSGDKYVNFALNMSMEIVASLLLMMALERFGRKWSIFLAFTVCGVACVVPYFISHSGTGMGLYFVGKLAITFAFNSVYVFTAELFPTDARSSALAACSLVGRVGSILAPQTPLLSLYVQALLYGACSALAACAVVFMPETRRARLPMDAGDAERVRPGGGGPAAPQPPRPAAPVVHSADT</sequence>
<evidence type="ECO:0000313" key="1">
    <source>
        <dbReference type="EMBL" id="KAJ0183568.1"/>
    </source>
</evidence>
<name>A0ACC1DIT1_9NEOP</name>
<gene>
    <name evidence="1" type="ORF">K1T71_001544</name>
</gene>
<organism evidence="1 2">
    <name type="scientific">Dendrolimus kikuchii</name>
    <dbReference type="NCBI Taxonomy" id="765133"/>
    <lineage>
        <taxon>Eukaryota</taxon>
        <taxon>Metazoa</taxon>
        <taxon>Ecdysozoa</taxon>
        <taxon>Arthropoda</taxon>
        <taxon>Hexapoda</taxon>
        <taxon>Insecta</taxon>
        <taxon>Pterygota</taxon>
        <taxon>Neoptera</taxon>
        <taxon>Endopterygota</taxon>
        <taxon>Lepidoptera</taxon>
        <taxon>Glossata</taxon>
        <taxon>Ditrysia</taxon>
        <taxon>Bombycoidea</taxon>
        <taxon>Lasiocampidae</taxon>
        <taxon>Dendrolimus</taxon>
    </lineage>
</organism>
<proteinExistence type="predicted"/>
<dbReference type="EMBL" id="CM034388">
    <property type="protein sequence ID" value="KAJ0183568.1"/>
    <property type="molecule type" value="Genomic_DNA"/>
</dbReference>
<keyword evidence="2" id="KW-1185">Reference proteome</keyword>
<protein>
    <submittedName>
        <fullName evidence="1">Uncharacterized protein</fullName>
    </submittedName>
</protein>
<evidence type="ECO:0000313" key="2">
    <source>
        <dbReference type="Proteomes" id="UP000824533"/>
    </source>
</evidence>
<accession>A0ACC1DIT1</accession>